<dbReference type="OrthoDB" id="2998253at2759"/>
<dbReference type="HOGENOM" id="CLU_1880334_0_0_1"/>
<dbReference type="STRING" id="1858805.M5FZ06"/>
<dbReference type="Gene3D" id="1.20.1280.50">
    <property type="match status" value="1"/>
</dbReference>
<keyword evidence="2" id="KW-1185">Reference proteome</keyword>
<dbReference type="EMBL" id="JH795881">
    <property type="protein sequence ID" value="EJT96707.1"/>
    <property type="molecule type" value="Genomic_DNA"/>
</dbReference>
<dbReference type="OMA" id="VWSSFRI"/>
<dbReference type="GeneID" id="63690679"/>
<organism evidence="1 2">
    <name type="scientific">Dacryopinax primogenitus (strain DJM 731)</name>
    <name type="common">Brown rot fungus</name>
    <dbReference type="NCBI Taxonomy" id="1858805"/>
    <lineage>
        <taxon>Eukaryota</taxon>
        <taxon>Fungi</taxon>
        <taxon>Dikarya</taxon>
        <taxon>Basidiomycota</taxon>
        <taxon>Agaricomycotina</taxon>
        <taxon>Dacrymycetes</taxon>
        <taxon>Dacrymycetales</taxon>
        <taxon>Dacrymycetaceae</taxon>
        <taxon>Dacryopinax</taxon>
    </lineage>
</organism>
<gene>
    <name evidence="1" type="ORF">DACRYDRAFT_60154</name>
</gene>
<feature type="non-terminal residue" evidence="1">
    <location>
        <position position="136"/>
    </location>
</feature>
<evidence type="ECO:0000313" key="2">
    <source>
        <dbReference type="Proteomes" id="UP000030653"/>
    </source>
</evidence>
<evidence type="ECO:0000313" key="1">
    <source>
        <dbReference type="EMBL" id="EJT96707.1"/>
    </source>
</evidence>
<protein>
    <submittedName>
        <fullName evidence="1">Uncharacterized protein</fullName>
    </submittedName>
</protein>
<sequence>MGEFGQEPEKRPQFGDRWNASAPQDEILSLGRVEEMKEKLEAARTVVLALELALQTEKNILFRLRARRAPITRLPDDVLSLIFAHGADILQPLVSSDEEKAPRTRRPPFQLVCAQVCDRWRRVAFHTAEVWSSFRI</sequence>
<dbReference type="AlphaFoldDB" id="M5FZ06"/>
<accession>M5FZ06</accession>
<proteinExistence type="predicted"/>
<dbReference type="RefSeq" id="XP_040623605.1">
    <property type="nucleotide sequence ID" value="XM_040775617.1"/>
</dbReference>
<name>M5FZ06_DACPD</name>
<dbReference type="Proteomes" id="UP000030653">
    <property type="component" value="Unassembled WGS sequence"/>
</dbReference>
<reference evidence="1 2" key="1">
    <citation type="journal article" date="2012" name="Science">
        <title>The Paleozoic origin of enzymatic lignin decomposition reconstructed from 31 fungal genomes.</title>
        <authorList>
            <person name="Floudas D."/>
            <person name="Binder M."/>
            <person name="Riley R."/>
            <person name="Barry K."/>
            <person name="Blanchette R.A."/>
            <person name="Henrissat B."/>
            <person name="Martinez A.T."/>
            <person name="Otillar R."/>
            <person name="Spatafora J.W."/>
            <person name="Yadav J.S."/>
            <person name="Aerts A."/>
            <person name="Benoit I."/>
            <person name="Boyd A."/>
            <person name="Carlson A."/>
            <person name="Copeland A."/>
            <person name="Coutinho P.M."/>
            <person name="de Vries R.P."/>
            <person name="Ferreira P."/>
            <person name="Findley K."/>
            <person name="Foster B."/>
            <person name="Gaskell J."/>
            <person name="Glotzer D."/>
            <person name="Gorecki P."/>
            <person name="Heitman J."/>
            <person name="Hesse C."/>
            <person name="Hori C."/>
            <person name="Igarashi K."/>
            <person name="Jurgens J.A."/>
            <person name="Kallen N."/>
            <person name="Kersten P."/>
            <person name="Kohler A."/>
            <person name="Kuees U."/>
            <person name="Kumar T.K.A."/>
            <person name="Kuo A."/>
            <person name="LaButti K."/>
            <person name="Larrondo L.F."/>
            <person name="Lindquist E."/>
            <person name="Ling A."/>
            <person name="Lombard V."/>
            <person name="Lucas S."/>
            <person name="Lundell T."/>
            <person name="Martin R."/>
            <person name="McLaughlin D.J."/>
            <person name="Morgenstern I."/>
            <person name="Morin E."/>
            <person name="Murat C."/>
            <person name="Nagy L.G."/>
            <person name="Nolan M."/>
            <person name="Ohm R.A."/>
            <person name="Patyshakuliyeva A."/>
            <person name="Rokas A."/>
            <person name="Ruiz-Duenas F.J."/>
            <person name="Sabat G."/>
            <person name="Salamov A."/>
            <person name="Samejima M."/>
            <person name="Schmutz J."/>
            <person name="Slot J.C."/>
            <person name="St John F."/>
            <person name="Stenlid J."/>
            <person name="Sun H."/>
            <person name="Sun S."/>
            <person name="Syed K."/>
            <person name="Tsang A."/>
            <person name="Wiebenga A."/>
            <person name="Young D."/>
            <person name="Pisabarro A."/>
            <person name="Eastwood D.C."/>
            <person name="Martin F."/>
            <person name="Cullen D."/>
            <person name="Grigoriev I.V."/>
            <person name="Hibbett D.S."/>
        </authorList>
    </citation>
    <scope>NUCLEOTIDE SEQUENCE [LARGE SCALE GENOMIC DNA]</scope>
    <source>
        <strain evidence="1 2">DJM-731 SS1</strain>
    </source>
</reference>